<proteinExistence type="predicted"/>
<dbReference type="AlphaFoldDB" id="A0A5B7GA41"/>
<accession>A0A5B7GA41</accession>
<protein>
    <submittedName>
        <fullName evidence="1">Uncharacterized protein</fullName>
    </submittedName>
</protein>
<gene>
    <name evidence="1" type="ORF">E2C01_050867</name>
</gene>
<sequence>MPPPSARQPPVCPPPAALLPVYLDRKNLRDGRHAQLLNIKVLEKIACKSPAPQQRHRAVFGCRVFYAAALKSKGRASVC</sequence>
<evidence type="ECO:0000313" key="1">
    <source>
        <dbReference type="EMBL" id="MPC56901.1"/>
    </source>
</evidence>
<dbReference type="Proteomes" id="UP000324222">
    <property type="component" value="Unassembled WGS sequence"/>
</dbReference>
<name>A0A5B7GA41_PORTR</name>
<evidence type="ECO:0000313" key="2">
    <source>
        <dbReference type="Proteomes" id="UP000324222"/>
    </source>
</evidence>
<comment type="caution">
    <text evidence="1">The sequence shown here is derived from an EMBL/GenBank/DDBJ whole genome shotgun (WGS) entry which is preliminary data.</text>
</comment>
<organism evidence="1 2">
    <name type="scientific">Portunus trituberculatus</name>
    <name type="common">Swimming crab</name>
    <name type="synonym">Neptunus trituberculatus</name>
    <dbReference type="NCBI Taxonomy" id="210409"/>
    <lineage>
        <taxon>Eukaryota</taxon>
        <taxon>Metazoa</taxon>
        <taxon>Ecdysozoa</taxon>
        <taxon>Arthropoda</taxon>
        <taxon>Crustacea</taxon>
        <taxon>Multicrustacea</taxon>
        <taxon>Malacostraca</taxon>
        <taxon>Eumalacostraca</taxon>
        <taxon>Eucarida</taxon>
        <taxon>Decapoda</taxon>
        <taxon>Pleocyemata</taxon>
        <taxon>Brachyura</taxon>
        <taxon>Eubrachyura</taxon>
        <taxon>Portunoidea</taxon>
        <taxon>Portunidae</taxon>
        <taxon>Portuninae</taxon>
        <taxon>Portunus</taxon>
    </lineage>
</organism>
<reference evidence="1 2" key="1">
    <citation type="submission" date="2019-05" db="EMBL/GenBank/DDBJ databases">
        <title>Another draft genome of Portunus trituberculatus and its Hox gene families provides insights of decapod evolution.</title>
        <authorList>
            <person name="Jeong J.-H."/>
            <person name="Song I."/>
            <person name="Kim S."/>
            <person name="Choi T."/>
            <person name="Kim D."/>
            <person name="Ryu S."/>
            <person name="Kim W."/>
        </authorList>
    </citation>
    <scope>NUCLEOTIDE SEQUENCE [LARGE SCALE GENOMIC DNA]</scope>
    <source>
        <tissue evidence="1">Muscle</tissue>
    </source>
</reference>
<keyword evidence="2" id="KW-1185">Reference proteome</keyword>
<dbReference type="EMBL" id="VSRR010014337">
    <property type="protein sequence ID" value="MPC56901.1"/>
    <property type="molecule type" value="Genomic_DNA"/>
</dbReference>